<feature type="compositionally biased region" description="Polar residues" evidence="1">
    <location>
        <begin position="12"/>
        <end position="24"/>
    </location>
</feature>
<evidence type="ECO:0000256" key="1">
    <source>
        <dbReference type="SAM" id="MobiDB-lite"/>
    </source>
</evidence>
<evidence type="ECO:0000313" key="2">
    <source>
        <dbReference type="EMBL" id="KAE9015100.1"/>
    </source>
</evidence>
<name>A0A6A3L8U3_9STRA</name>
<accession>A0A6A3L8U3</accession>
<feature type="region of interest" description="Disordered" evidence="1">
    <location>
        <begin position="1"/>
        <end position="24"/>
    </location>
</feature>
<dbReference type="AlphaFoldDB" id="A0A6A3L8U3"/>
<evidence type="ECO:0000313" key="3">
    <source>
        <dbReference type="Proteomes" id="UP000435112"/>
    </source>
</evidence>
<reference evidence="2 3" key="1">
    <citation type="submission" date="2018-09" db="EMBL/GenBank/DDBJ databases">
        <title>Genomic investigation of the strawberry pathogen Phytophthora fragariae indicates pathogenicity is determined by transcriptional variation in three key races.</title>
        <authorList>
            <person name="Adams T.M."/>
            <person name="Armitage A.D."/>
            <person name="Sobczyk M.K."/>
            <person name="Bates H.J."/>
            <person name="Dunwell J.M."/>
            <person name="Nellist C.F."/>
            <person name="Harrison R.J."/>
        </authorList>
    </citation>
    <scope>NUCLEOTIDE SEQUENCE [LARGE SCALE GENOMIC DNA]</scope>
    <source>
        <strain evidence="2 3">SCRP324</strain>
    </source>
</reference>
<proteinExistence type="predicted"/>
<gene>
    <name evidence="2" type="ORF">PR002_g14027</name>
</gene>
<organism evidence="2 3">
    <name type="scientific">Phytophthora rubi</name>
    <dbReference type="NCBI Taxonomy" id="129364"/>
    <lineage>
        <taxon>Eukaryota</taxon>
        <taxon>Sar</taxon>
        <taxon>Stramenopiles</taxon>
        <taxon>Oomycota</taxon>
        <taxon>Peronosporomycetes</taxon>
        <taxon>Peronosporales</taxon>
        <taxon>Peronosporaceae</taxon>
        <taxon>Phytophthora</taxon>
    </lineage>
</organism>
<protein>
    <submittedName>
        <fullName evidence="2">Uncharacterized protein</fullName>
    </submittedName>
</protein>
<comment type="caution">
    <text evidence="2">The sequence shown here is derived from an EMBL/GenBank/DDBJ whole genome shotgun (WGS) entry which is preliminary data.</text>
</comment>
<dbReference type="EMBL" id="QXFU01000955">
    <property type="protein sequence ID" value="KAE9015100.1"/>
    <property type="molecule type" value="Genomic_DNA"/>
</dbReference>
<dbReference type="Proteomes" id="UP000435112">
    <property type="component" value="Unassembled WGS sequence"/>
</dbReference>
<sequence>MAATLARMAMDSGTSRQLSLEGNQGLEQQWTQVTGHMAEDLSPWMATMDDTTQAVVVAACL</sequence>